<name>A0A3P4B4B3_9BURK</name>
<keyword evidence="2" id="KW-0732">Signal</keyword>
<accession>A0A3P4B4B3</accession>
<keyword evidence="4" id="KW-1185">Reference proteome</keyword>
<evidence type="ECO:0000256" key="1">
    <source>
        <dbReference type="SAM" id="MobiDB-lite"/>
    </source>
</evidence>
<reference evidence="3 4" key="1">
    <citation type="submission" date="2018-10" db="EMBL/GenBank/DDBJ databases">
        <authorList>
            <person name="Criscuolo A."/>
        </authorList>
    </citation>
    <scope>NUCLEOTIDE SEQUENCE [LARGE SCALE GENOMIC DNA]</scope>
    <source>
        <strain evidence="3">DnA1</strain>
    </source>
</reference>
<gene>
    <name evidence="3" type="ORF">PIGHUM_02961</name>
</gene>
<feature type="chain" id="PRO_5018325472" description="Lipoprotein" evidence="2">
    <location>
        <begin position="19"/>
        <end position="96"/>
    </location>
</feature>
<dbReference type="PROSITE" id="PS51257">
    <property type="entry name" value="PROKAR_LIPOPROTEIN"/>
    <property type="match status" value="1"/>
</dbReference>
<sequence>MNKLSAALSSLLALSACAIGPGSSSWHKESASAEQAEHDRLQCERQARLSAPSASAPSYRGINAGSGSGVSDGLANAERQSGIANDCMRSRGYSIR</sequence>
<evidence type="ECO:0000313" key="3">
    <source>
        <dbReference type="EMBL" id="VCU70882.1"/>
    </source>
</evidence>
<proteinExistence type="predicted"/>
<evidence type="ECO:0000313" key="4">
    <source>
        <dbReference type="Proteomes" id="UP000277294"/>
    </source>
</evidence>
<evidence type="ECO:0008006" key="5">
    <source>
        <dbReference type="Google" id="ProtNLM"/>
    </source>
</evidence>
<evidence type="ECO:0000256" key="2">
    <source>
        <dbReference type="SAM" id="SignalP"/>
    </source>
</evidence>
<dbReference type="EMBL" id="UWPJ01000023">
    <property type="protein sequence ID" value="VCU70882.1"/>
    <property type="molecule type" value="Genomic_DNA"/>
</dbReference>
<feature type="compositionally biased region" description="Basic and acidic residues" evidence="1">
    <location>
        <begin position="26"/>
        <end position="47"/>
    </location>
</feature>
<protein>
    <recommendedName>
        <fullName evidence="5">Lipoprotein</fullName>
    </recommendedName>
</protein>
<dbReference type="OrthoDB" id="7007646at2"/>
<dbReference type="AlphaFoldDB" id="A0A3P4B4B3"/>
<dbReference type="RefSeq" id="WP_124080343.1">
    <property type="nucleotide sequence ID" value="NZ_UWPJ01000023.1"/>
</dbReference>
<dbReference type="Proteomes" id="UP000277294">
    <property type="component" value="Unassembled WGS sequence"/>
</dbReference>
<organism evidence="3 4">
    <name type="scientific">Pigmentiphaga humi</name>
    <dbReference type="NCBI Taxonomy" id="2478468"/>
    <lineage>
        <taxon>Bacteria</taxon>
        <taxon>Pseudomonadati</taxon>
        <taxon>Pseudomonadota</taxon>
        <taxon>Betaproteobacteria</taxon>
        <taxon>Burkholderiales</taxon>
        <taxon>Alcaligenaceae</taxon>
        <taxon>Pigmentiphaga</taxon>
    </lineage>
</organism>
<feature type="signal peptide" evidence="2">
    <location>
        <begin position="1"/>
        <end position="18"/>
    </location>
</feature>
<feature type="region of interest" description="Disordered" evidence="1">
    <location>
        <begin position="21"/>
        <end position="74"/>
    </location>
</feature>